<feature type="compositionally biased region" description="Low complexity" evidence="1">
    <location>
        <begin position="31"/>
        <end position="47"/>
    </location>
</feature>
<evidence type="ECO:0000313" key="3">
    <source>
        <dbReference type="Proteomes" id="UP000041254"/>
    </source>
</evidence>
<organism evidence="2 3">
    <name type="scientific">Vitrella brassicaformis (strain CCMP3155)</name>
    <dbReference type="NCBI Taxonomy" id="1169540"/>
    <lineage>
        <taxon>Eukaryota</taxon>
        <taxon>Sar</taxon>
        <taxon>Alveolata</taxon>
        <taxon>Colpodellida</taxon>
        <taxon>Vitrellaceae</taxon>
        <taxon>Vitrella</taxon>
    </lineage>
</organism>
<sequence length="1346" mass="151434">MVEGRRKKPKSWARVVDGESSGDEFDDAGDDTPVPAAAAGAPLGRDGTAQLSKTDESGVHTFWAVFPATCISEECRVYLHSDAFGWQLSAANKMERVQGVKPDHIFFYLKCRIEQPHINCKLAVAVPPRHELIYEKGDASTWSPTHDRWIDFSYLQNKYGIVASRQHVLYVKDHLVQGFWQTPMKMIRDFFTPGARDPQVHLLPRGSWAWRNTSSLVYLMPPMLKKLAREGRVDILEWKALIQAASVAMQTARIKYIDSEYLTIIREVLQLGTSVHPMFAFDPDCIDSRRPLAVSAASELIAGLRRSFHLIPHLAASRDARQIAAEWMDKFLQLLKPSHHALRNSKDESELMGYILVSLFRAQLVGESVSHTQLLGQCQDVDVMRYVLKELIELCFTDGRLDVEKATTILLLVPMRECLKDAIDLVLDSPFRNASLVCKGLVHRLRAYPTHASHEEGSKLLHFLRIVLDAVHQHVAFFFEDPTCVVSVIDLLEEIMKAPAFAVEMALKHKRSDLIISKFAAIFALPEAHRASELPKMGPVLQLLRQRIRRYLDSVQADRQKAAFEIYRDVLAALSNLWDEQSSDSVLSQLVAEVVNNLPKSFFVNSNIMETPLVQLLPQLPQNLQQILNKQALEVFGAAAIDESSQLQFFEKIHKTLKRMDVSRYQPAQLQYLVDCTTALLRQLEESTKLPPSTAQSSVPLEVVRMVDKAALYRFLSRFEADVVASNLTAAIPQLRTIVTSLQRSFLAPYRDLLHQLGNGDVYKATLDFIYRHQEAFAAIAGQDSEREAIVKAIDDLMRKKRAIEDKEGTCEAFLTQCCTDDGPLGVYRESCRTRLHEHAALRDESVGLKNWRAFALVERDETLQAMGFAASAVSSPLCYKLMLDSTKLAPCGPPTTVFDPAAFSQLVEASVTKFQEQLQSAYGLLVSPRALNAECWPLVQPVMALLPSSRPPAAHETPSQARERAHQDREIRQAELHRILTQEVAHLQQLMRQIGIPAQRLSGDADLVSSTERWIIAWETVPKVEALLALIKEHEMSRFPFASSSQDMQRLRELATEVAGATTKQQLEERVSDMTRICPSLSHVSLDQLKGLHGAIKSSLLRRILYHTDDASFSTFFEMRLSHASDPLDVDLLQSFRRLRHELFPYLSSADATLEEFLHTCSMLSAFDMELYTSHAARITHMLSAAAQFEGVTALETLCHLYNFGSFNIRVIDNASDATLIASYKLPAGTCNELSYEDLTELRNQISLQDLPTSQDDDNEEPAAAATTASGEELLTVSSLLHNRDKKTAYVKAFAANLESSVRIRDLLTGLCRDGHLRYQEGVLPIRVSCEVDEFRREREALEDE</sequence>
<feature type="region of interest" description="Disordered" evidence="1">
    <location>
        <begin position="950"/>
        <end position="969"/>
    </location>
</feature>
<evidence type="ECO:0000256" key="1">
    <source>
        <dbReference type="SAM" id="MobiDB-lite"/>
    </source>
</evidence>
<keyword evidence="3" id="KW-1185">Reference proteome</keyword>
<accession>A0A0G4F2F9</accession>
<reference evidence="2 3" key="1">
    <citation type="submission" date="2014-11" db="EMBL/GenBank/DDBJ databases">
        <authorList>
            <person name="Zhu J."/>
            <person name="Qi W."/>
            <person name="Song R."/>
        </authorList>
    </citation>
    <scope>NUCLEOTIDE SEQUENCE [LARGE SCALE GENOMIC DNA]</scope>
</reference>
<name>A0A0G4F2F9_VITBC</name>
<evidence type="ECO:0000313" key="2">
    <source>
        <dbReference type="EMBL" id="CEM05729.1"/>
    </source>
</evidence>
<gene>
    <name evidence="2" type="ORF">Vbra_5545</name>
</gene>
<dbReference type="VEuPathDB" id="CryptoDB:Vbra_5545"/>
<dbReference type="Proteomes" id="UP000041254">
    <property type="component" value="Unassembled WGS sequence"/>
</dbReference>
<dbReference type="EMBL" id="CDMY01000363">
    <property type="protein sequence ID" value="CEM05729.1"/>
    <property type="molecule type" value="Genomic_DNA"/>
</dbReference>
<protein>
    <submittedName>
        <fullName evidence="2">Uncharacterized protein</fullName>
    </submittedName>
</protein>
<feature type="compositionally biased region" description="Basic residues" evidence="1">
    <location>
        <begin position="1"/>
        <end position="11"/>
    </location>
</feature>
<dbReference type="InParanoid" id="A0A0G4F2F9"/>
<proteinExistence type="predicted"/>
<feature type="compositionally biased region" description="Acidic residues" evidence="1">
    <location>
        <begin position="20"/>
        <end position="30"/>
    </location>
</feature>
<feature type="region of interest" description="Disordered" evidence="1">
    <location>
        <begin position="1"/>
        <end position="51"/>
    </location>
</feature>